<dbReference type="FunFam" id="1.10.640.10:FF:000003">
    <property type="entry name" value="chorion peroxidase"/>
    <property type="match status" value="1"/>
</dbReference>
<dbReference type="PROSITE" id="PS50292">
    <property type="entry name" value="PEROXIDASE_3"/>
    <property type="match status" value="1"/>
</dbReference>
<organism evidence="9 10">
    <name type="scientific">Macrosiphum euphorbiae</name>
    <name type="common">potato aphid</name>
    <dbReference type="NCBI Taxonomy" id="13131"/>
    <lineage>
        <taxon>Eukaryota</taxon>
        <taxon>Metazoa</taxon>
        <taxon>Ecdysozoa</taxon>
        <taxon>Arthropoda</taxon>
        <taxon>Hexapoda</taxon>
        <taxon>Insecta</taxon>
        <taxon>Pterygota</taxon>
        <taxon>Neoptera</taxon>
        <taxon>Paraneoptera</taxon>
        <taxon>Hemiptera</taxon>
        <taxon>Sternorrhyncha</taxon>
        <taxon>Aphidomorpha</taxon>
        <taxon>Aphidoidea</taxon>
        <taxon>Aphididae</taxon>
        <taxon>Macrosiphini</taxon>
        <taxon>Macrosiphum</taxon>
    </lineage>
</organism>
<dbReference type="InterPro" id="IPR019791">
    <property type="entry name" value="Haem_peroxidase_animal"/>
</dbReference>
<evidence type="ECO:0000256" key="7">
    <source>
        <dbReference type="PIRSR" id="PIRSR619791-2"/>
    </source>
</evidence>
<dbReference type="InterPro" id="IPR037120">
    <property type="entry name" value="Haem_peroxidase_sf_animal"/>
</dbReference>
<evidence type="ECO:0000256" key="4">
    <source>
        <dbReference type="ARBA" id="ARBA00022617"/>
    </source>
</evidence>
<gene>
    <name evidence="9" type="ORF">MEUPH1_LOCUS20232</name>
</gene>
<sequence length="651" mass="74067">MGNILRSRDKPLLNENSPLIGLESKSKLKWFNLRNVVLFITLLLCILIVLYVVFMIFYTPTKKSTLRLTSVATINNDYFEKCSPPVTCDPKAKYRTINGSCNNLQNPNWGAALTPFYRYMDPVFSDGISAFRVQSDGSPLPNARNLTLTIFQDTLRICDYKNNELLVPWGQFITHDTAFSPVRSVNSSFPAALDHCQDEHPPTECKAVIPLSPDDPVYGKYNLTILKFMRLITSPAYNCTLVPDTVLNKNTHYIDSSNVYGSDPDVTNELRLFRGGQLLYNTIKKQEYCPQDPTRVVKKGNETQVTIAFLAGDVNVNQNLGIALLQNLFLRFHNYIANQLEVAHPLWTDEIIYQETRRIVAAVTQIITYDNFLPIILGEKYINEYGLNHETNYDPTIMPSMAQEMTSGAFRLLHNIIPAKLNYMTENYTTYEVEEPSKSFLRPDTLIGNVDGLIRGLTETPGREPQSSYNDLISNIVIKIPSINTTGFDLLSYDIQRGRDVGLPPYTKMRSFCGLPQVKSFDDLSDHIPSKKIDQLKYFYSSVDDIDYYVGILLEDKVIGSMFGPTGSCVIADSFYRFRNGDRFFYDVKDQPGSFTSDQIQSLKKITLSHIICATSGIERIQKDAFRLIDHIRMMKLKPNCETYKIDLTAW</sequence>
<dbReference type="CDD" id="cd09823">
    <property type="entry name" value="peroxinectin_like"/>
    <property type="match status" value="1"/>
</dbReference>
<dbReference type="GO" id="GO:0022412">
    <property type="term" value="P:cellular process involved in reproduction in multicellular organism"/>
    <property type="evidence" value="ECO:0007669"/>
    <property type="project" value="UniProtKB-ARBA"/>
</dbReference>
<dbReference type="Proteomes" id="UP001160148">
    <property type="component" value="Unassembled WGS sequence"/>
</dbReference>
<keyword evidence="8" id="KW-0472">Membrane</keyword>
<keyword evidence="2" id="KW-0964">Secreted</keyword>
<dbReference type="InterPro" id="IPR010255">
    <property type="entry name" value="Haem_peroxidase_sf"/>
</dbReference>
<keyword evidence="7" id="KW-0479">Metal-binding</keyword>
<dbReference type="Gene3D" id="1.10.640.10">
    <property type="entry name" value="Haem peroxidase domain superfamily, animal type"/>
    <property type="match status" value="1"/>
</dbReference>
<dbReference type="PANTHER" id="PTHR11475">
    <property type="entry name" value="OXIDASE/PEROXIDASE"/>
    <property type="match status" value="1"/>
</dbReference>
<evidence type="ECO:0008006" key="11">
    <source>
        <dbReference type="Google" id="ProtNLM"/>
    </source>
</evidence>
<dbReference type="GO" id="GO:0005576">
    <property type="term" value="C:extracellular region"/>
    <property type="evidence" value="ECO:0007669"/>
    <property type="project" value="UniProtKB-SubCell"/>
</dbReference>
<protein>
    <recommendedName>
        <fullName evidence="11">Peroxidase</fullName>
    </recommendedName>
</protein>
<evidence type="ECO:0000256" key="2">
    <source>
        <dbReference type="ARBA" id="ARBA00022525"/>
    </source>
</evidence>
<accession>A0AAV0XD80</accession>
<dbReference type="GO" id="GO:0020037">
    <property type="term" value="F:heme binding"/>
    <property type="evidence" value="ECO:0007669"/>
    <property type="project" value="InterPro"/>
</dbReference>
<dbReference type="Pfam" id="PF03098">
    <property type="entry name" value="An_peroxidase"/>
    <property type="match status" value="1"/>
</dbReference>
<evidence type="ECO:0000313" key="10">
    <source>
        <dbReference type="Proteomes" id="UP001160148"/>
    </source>
</evidence>
<comment type="caution">
    <text evidence="9">The sequence shown here is derived from an EMBL/GenBank/DDBJ whole genome shotgun (WGS) entry which is preliminary data.</text>
</comment>
<dbReference type="EMBL" id="CARXXK010000004">
    <property type="protein sequence ID" value="CAI6365532.1"/>
    <property type="molecule type" value="Genomic_DNA"/>
</dbReference>
<dbReference type="SUPFAM" id="SSF48113">
    <property type="entry name" value="Heme-dependent peroxidases"/>
    <property type="match status" value="1"/>
</dbReference>
<keyword evidence="3" id="KW-0560">Oxidoreductase</keyword>
<feature type="transmembrane region" description="Helical" evidence="8">
    <location>
        <begin position="36"/>
        <end position="58"/>
    </location>
</feature>
<keyword evidence="8" id="KW-0812">Transmembrane</keyword>
<keyword evidence="6 7" id="KW-0408">Iron</keyword>
<dbReference type="PANTHER" id="PTHR11475:SF114">
    <property type="entry name" value="PEROXIDASE-LIKE PROTEIN"/>
    <property type="match status" value="1"/>
</dbReference>
<reference evidence="9 10" key="1">
    <citation type="submission" date="2023-01" db="EMBL/GenBank/DDBJ databases">
        <authorList>
            <person name="Whitehead M."/>
        </authorList>
    </citation>
    <scope>NUCLEOTIDE SEQUENCE [LARGE SCALE GENOMIC DNA]</scope>
</reference>
<dbReference type="AlphaFoldDB" id="A0AAV0XD80"/>
<evidence type="ECO:0000313" key="9">
    <source>
        <dbReference type="EMBL" id="CAI6365532.1"/>
    </source>
</evidence>
<dbReference type="GO" id="GO:0046872">
    <property type="term" value="F:metal ion binding"/>
    <property type="evidence" value="ECO:0007669"/>
    <property type="project" value="UniProtKB-KW"/>
</dbReference>
<evidence type="ECO:0000256" key="6">
    <source>
        <dbReference type="ARBA" id="ARBA00023004"/>
    </source>
</evidence>
<dbReference type="PRINTS" id="PR00457">
    <property type="entry name" value="ANPEROXIDASE"/>
</dbReference>
<evidence type="ECO:0000256" key="5">
    <source>
        <dbReference type="ARBA" id="ARBA00022729"/>
    </source>
</evidence>
<feature type="binding site" description="axial binding residue" evidence="7">
    <location>
        <position position="414"/>
    </location>
    <ligand>
        <name>heme b</name>
        <dbReference type="ChEBI" id="CHEBI:60344"/>
    </ligand>
    <ligandPart>
        <name>Fe</name>
        <dbReference type="ChEBI" id="CHEBI:18248"/>
    </ligandPart>
</feature>
<keyword evidence="5" id="KW-0732">Signal</keyword>
<name>A0AAV0XD80_9HEMI</name>
<keyword evidence="10" id="KW-1185">Reference proteome</keyword>
<evidence type="ECO:0000256" key="1">
    <source>
        <dbReference type="ARBA" id="ARBA00004613"/>
    </source>
</evidence>
<comment type="subcellular location">
    <subcellularLocation>
        <location evidence="1">Secreted</location>
    </subcellularLocation>
</comment>
<keyword evidence="3" id="KW-0575">Peroxidase</keyword>
<keyword evidence="4 7" id="KW-0349">Heme</keyword>
<dbReference type="GO" id="GO:0004601">
    <property type="term" value="F:peroxidase activity"/>
    <property type="evidence" value="ECO:0007669"/>
    <property type="project" value="UniProtKB-KW"/>
</dbReference>
<proteinExistence type="predicted"/>
<dbReference type="GO" id="GO:0006979">
    <property type="term" value="P:response to oxidative stress"/>
    <property type="evidence" value="ECO:0007669"/>
    <property type="project" value="InterPro"/>
</dbReference>
<keyword evidence="8" id="KW-1133">Transmembrane helix</keyword>
<evidence type="ECO:0000256" key="8">
    <source>
        <dbReference type="SAM" id="Phobius"/>
    </source>
</evidence>
<evidence type="ECO:0000256" key="3">
    <source>
        <dbReference type="ARBA" id="ARBA00022559"/>
    </source>
</evidence>